<evidence type="ECO:0008006" key="3">
    <source>
        <dbReference type="Google" id="ProtNLM"/>
    </source>
</evidence>
<dbReference type="EMBL" id="LDSL01000071">
    <property type="protein sequence ID" value="KTT21249.1"/>
    <property type="molecule type" value="Genomic_DNA"/>
</dbReference>
<reference evidence="1 2" key="1">
    <citation type="journal article" date="2016" name="Front. Microbiol.">
        <title>Genomic Resource of Rice Seed Associated Bacteria.</title>
        <authorList>
            <person name="Midha S."/>
            <person name="Bansal K."/>
            <person name="Sharma S."/>
            <person name="Kumar N."/>
            <person name="Patil P.P."/>
            <person name="Chaudhry V."/>
            <person name="Patil P.B."/>
        </authorList>
    </citation>
    <scope>NUCLEOTIDE SEQUENCE [LARGE SCALE GENOMIC DNA]</scope>
    <source>
        <strain evidence="1 2">NS331</strain>
    </source>
</reference>
<sequence length="98" mass="10590">MNTLVLQPVPARQSAVAAPVRRATVPDAAPREVQALAARPGAVARLRAAAGQWRQRRRQARRLREEGALLMALGQHQLNDLGVGWCELGGHLRGGTQD</sequence>
<accession>A0A147GUS0</accession>
<dbReference type="AlphaFoldDB" id="A0A147GUS0"/>
<comment type="caution">
    <text evidence="1">The sequence shown here is derived from an EMBL/GenBank/DDBJ whole genome shotgun (WGS) entry which is preliminary data.</text>
</comment>
<evidence type="ECO:0000313" key="2">
    <source>
        <dbReference type="Proteomes" id="UP000072741"/>
    </source>
</evidence>
<evidence type="ECO:0000313" key="1">
    <source>
        <dbReference type="EMBL" id="KTT21249.1"/>
    </source>
</evidence>
<protein>
    <recommendedName>
        <fullName evidence="3">DUF1127 domain-containing protein</fullName>
    </recommendedName>
</protein>
<proteinExistence type="predicted"/>
<organism evidence="1 2">
    <name type="scientific">Pseudacidovorax intermedius</name>
    <dbReference type="NCBI Taxonomy" id="433924"/>
    <lineage>
        <taxon>Bacteria</taxon>
        <taxon>Pseudomonadati</taxon>
        <taxon>Pseudomonadota</taxon>
        <taxon>Betaproteobacteria</taxon>
        <taxon>Burkholderiales</taxon>
        <taxon>Comamonadaceae</taxon>
        <taxon>Pseudacidovorax</taxon>
    </lineage>
</organism>
<gene>
    <name evidence="1" type="ORF">NS331_12405</name>
</gene>
<name>A0A147GUS0_9BURK</name>
<keyword evidence="2" id="KW-1185">Reference proteome</keyword>
<dbReference type="RefSeq" id="WP_058642298.1">
    <property type="nucleotide sequence ID" value="NZ_LDSL01000071.1"/>
</dbReference>
<dbReference type="Proteomes" id="UP000072741">
    <property type="component" value="Unassembled WGS sequence"/>
</dbReference>